<reference evidence="2 3" key="1">
    <citation type="submission" date="2015-07" db="EMBL/GenBank/DDBJ databases">
        <authorList>
            <person name="Noorani M."/>
        </authorList>
    </citation>
    <scope>NUCLEOTIDE SEQUENCE [LARGE SCALE GENOMIC DNA]</scope>
    <source>
        <strain evidence="2">BBA 69670</strain>
    </source>
</reference>
<evidence type="ECO:0000259" key="1">
    <source>
        <dbReference type="PROSITE" id="PS51186"/>
    </source>
</evidence>
<keyword evidence="3" id="KW-1185">Reference proteome</keyword>
<dbReference type="PANTHER" id="PTHR43441:SF5">
    <property type="entry name" value="FAMILY ACETYLTRANSFERASE, PUTATIVE-RELATED"/>
    <property type="match status" value="1"/>
</dbReference>
<accession>A0A0K6GHX0</accession>
<dbReference type="InterPro" id="IPR000182">
    <property type="entry name" value="GNAT_dom"/>
</dbReference>
<dbReference type="EMBL" id="CYGV01001955">
    <property type="protein sequence ID" value="CUA78110.1"/>
    <property type="molecule type" value="Genomic_DNA"/>
</dbReference>
<dbReference type="Pfam" id="PF13302">
    <property type="entry name" value="Acetyltransf_3"/>
    <property type="match status" value="1"/>
</dbReference>
<feature type="domain" description="N-acetyltransferase" evidence="1">
    <location>
        <begin position="69"/>
        <end position="216"/>
    </location>
</feature>
<evidence type="ECO:0000313" key="2">
    <source>
        <dbReference type="EMBL" id="CUA78110.1"/>
    </source>
</evidence>
<sequence>MTMVNVVNNYVPPAPKGPVTLPDPNAPYDLNFRFPVRELESDRLKLVPFVPSIHGQAFFEGMKPCPELVQYLPWNPFNTLHEFEVHFERLIRSDPTWCVFAALDKSKLDPNQVETAHALAGTIGYLRASPELSSVEIGYVIILPAYQRTFVSTHAIGLLLDYALQKPSDGGLGLRRVQWQAHAHNAASIRAAQRMGLKLEGVLRWERTVPIDKDNGIKARDDDILQLPGRHSAMLAMCWDDWEEEGRAHVRAMMARRS</sequence>
<dbReference type="PROSITE" id="PS51186">
    <property type="entry name" value="GNAT"/>
    <property type="match status" value="1"/>
</dbReference>
<proteinExistence type="predicted"/>
<dbReference type="PANTHER" id="PTHR43441">
    <property type="entry name" value="RIBOSOMAL-PROTEIN-SERINE ACETYLTRANSFERASE"/>
    <property type="match status" value="1"/>
</dbReference>
<dbReference type="GO" id="GO:0008999">
    <property type="term" value="F:protein-N-terminal-alanine acetyltransferase activity"/>
    <property type="evidence" value="ECO:0007669"/>
    <property type="project" value="TreeGrafter"/>
</dbReference>
<dbReference type="AlphaFoldDB" id="A0A0K6GHX0"/>
<gene>
    <name evidence="2" type="ORF">RSOLAG22IIIB_02727</name>
</gene>
<dbReference type="InterPro" id="IPR051908">
    <property type="entry name" value="Ribosomal_N-acetyltransferase"/>
</dbReference>
<dbReference type="InterPro" id="IPR016181">
    <property type="entry name" value="Acyl_CoA_acyltransferase"/>
</dbReference>
<name>A0A0K6GHX0_9AGAM</name>
<protein>
    <recommendedName>
        <fullName evidence="1">N-acetyltransferase domain-containing protein</fullName>
    </recommendedName>
</protein>
<organism evidence="2 3">
    <name type="scientific">Rhizoctonia solani</name>
    <dbReference type="NCBI Taxonomy" id="456999"/>
    <lineage>
        <taxon>Eukaryota</taxon>
        <taxon>Fungi</taxon>
        <taxon>Dikarya</taxon>
        <taxon>Basidiomycota</taxon>
        <taxon>Agaricomycotina</taxon>
        <taxon>Agaricomycetes</taxon>
        <taxon>Cantharellales</taxon>
        <taxon>Ceratobasidiaceae</taxon>
        <taxon>Rhizoctonia</taxon>
    </lineage>
</organism>
<dbReference type="SUPFAM" id="SSF55729">
    <property type="entry name" value="Acyl-CoA N-acyltransferases (Nat)"/>
    <property type="match status" value="1"/>
</dbReference>
<dbReference type="Gene3D" id="3.40.630.30">
    <property type="match status" value="1"/>
</dbReference>
<dbReference type="Proteomes" id="UP000044841">
    <property type="component" value="Unassembled WGS sequence"/>
</dbReference>
<dbReference type="GO" id="GO:1990189">
    <property type="term" value="F:protein N-terminal-serine acetyltransferase activity"/>
    <property type="evidence" value="ECO:0007669"/>
    <property type="project" value="TreeGrafter"/>
</dbReference>
<evidence type="ECO:0000313" key="3">
    <source>
        <dbReference type="Proteomes" id="UP000044841"/>
    </source>
</evidence>